<dbReference type="AlphaFoldDB" id="A0A140FWG3"/>
<dbReference type="Proteomes" id="UP000000556">
    <property type="component" value="Chromosome"/>
</dbReference>
<dbReference type="PANTHER" id="PTHR34580:SF3">
    <property type="entry name" value="PROTEIN PAFB"/>
    <property type="match status" value="1"/>
</dbReference>
<name>A0A140FWG3_PSEPK</name>
<dbReference type="InterPro" id="IPR059020">
    <property type="entry name" value="CapW_CTD"/>
</dbReference>
<evidence type="ECO:0000259" key="3">
    <source>
        <dbReference type="Pfam" id="PF26109"/>
    </source>
</evidence>
<proteinExistence type="predicted"/>
<dbReference type="PIRSF" id="PIRSF015558">
    <property type="entry name" value="Txn_reg_DeoR_prd"/>
    <property type="match status" value="1"/>
</dbReference>
<evidence type="ECO:0000313" key="4">
    <source>
        <dbReference type="EMBL" id="AMM02946.1"/>
    </source>
</evidence>
<sequence length="272" mass="31311">MEFIDYRLCWTRHLTREDVRNFFGVSAAQVSQDLTEYEMIAPGNFVYDSDSKRYRATDSFQPIYASSSTQQHLDDLLRAVVQPDVRARSYLAGQSPVEVAPLPSRKLDAEVVGLVLQSIRSYQSIKVTYRSLDNPEGDEIEVTPHSLTQDGTRWLVRCWCCTRGNFETYDLSRIVRAEHLRPDLDRSGLDKAWERMVSVVFIPHPELTAAQRRLIEDDYGMVDGEMQLKCRRALLSSMLRQLNLHGERCSPSSEFPTLLVKNWEQVQPLLLP</sequence>
<dbReference type="Pfam" id="PF26109">
    <property type="entry name" value="WHD_BrxR"/>
    <property type="match status" value="1"/>
</dbReference>
<dbReference type="Pfam" id="PF13280">
    <property type="entry name" value="WYL"/>
    <property type="match status" value="1"/>
</dbReference>
<gene>
    <name evidence="4" type="ordered locus">PP_5611</name>
</gene>
<feature type="domain" description="DNA-binding transcriptional repressor CapW winged helix-turn-helix" evidence="3">
    <location>
        <begin position="1"/>
        <end position="75"/>
    </location>
</feature>
<feature type="domain" description="WYL" evidence="1">
    <location>
        <begin position="111"/>
        <end position="178"/>
    </location>
</feature>
<evidence type="ECO:0000259" key="1">
    <source>
        <dbReference type="Pfam" id="PF13280"/>
    </source>
</evidence>
<dbReference type="BioCyc" id="PPUT160488:G1G01-3923-MONOMER"/>
<dbReference type="OrthoDB" id="6400324at2"/>
<protein>
    <submittedName>
        <fullName evidence="4">Transcriptional regulator</fullName>
    </submittedName>
</protein>
<reference evidence="4 5" key="1">
    <citation type="journal article" date="2002" name="Environ. Microbiol.">
        <title>Complete genome sequence and comparative analysis of the metabolically versatile Pseudomonas putida KT2440.</title>
        <authorList>
            <person name="Nelson K.E."/>
            <person name="Weinel C."/>
            <person name="Paulsen I.T."/>
            <person name="Dodson R.J."/>
            <person name="Hilbert H."/>
            <person name="Martins dos Santos V.A."/>
            <person name="Fouts D.E."/>
            <person name="Gill S.R."/>
            <person name="Pop M."/>
            <person name="Holmes M."/>
            <person name="Brinkac L."/>
            <person name="Beanan M."/>
            <person name="DeBoy R.T."/>
            <person name="Daugherty S."/>
            <person name="Kolonay J."/>
            <person name="Madupu R."/>
            <person name="Nelson W."/>
            <person name="White O."/>
            <person name="Peterson J."/>
            <person name="Khouri H."/>
            <person name="Hance I."/>
            <person name="Chris Lee P."/>
            <person name="Holtzapple E."/>
            <person name="Scanlan D."/>
            <person name="Tran K."/>
            <person name="Moazzez A."/>
            <person name="Utterback T."/>
            <person name="Rizzo M."/>
            <person name="Lee K."/>
            <person name="Kosack D."/>
            <person name="Moestl D."/>
            <person name="Wedler H."/>
            <person name="Lauber J."/>
            <person name="Stjepandic D."/>
            <person name="Hoheisel J."/>
            <person name="Straetz M."/>
            <person name="Heim S."/>
            <person name="Kiewitz C."/>
            <person name="Eisen J.A."/>
            <person name="Timmis K.N."/>
            <person name="Dusterhoft A."/>
            <person name="Tummler B."/>
            <person name="Fraser C.M."/>
        </authorList>
    </citation>
    <scope>NUCLEOTIDE SEQUENCE [LARGE SCALE GENOMIC DNA]</scope>
    <source>
        <strain evidence="5">ATCC 47054 / DSM 6125 / CFBP 8728 / NCIMB 11950 / KT2440</strain>
    </source>
</reference>
<dbReference type="PROSITE" id="PS52050">
    <property type="entry name" value="WYL"/>
    <property type="match status" value="1"/>
</dbReference>
<dbReference type="InterPro" id="IPR016634">
    <property type="entry name" value="CapW-like"/>
</dbReference>
<dbReference type="KEGG" id="ppu:PP_5611"/>
<dbReference type="InterPro" id="IPR051534">
    <property type="entry name" value="CBASS_pafABC_assoc_protein"/>
</dbReference>
<dbReference type="PANTHER" id="PTHR34580">
    <property type="match status" value="1"/>
</dbReference>
<dbReference type="InterPro" id="IPR026881">
    <property type="entry name" value="WYL_dom"/>
</dbReference>
<accession>A0A140FWG3</accession>
<dbReference type="EMBL" id="AE015451">
    <property type="protein sequence ID" value="AMM02946.1"/>
    <property type="molecule type" value="Genomic_DNA"/>
</dbReference>
<organism evidence="4 5">
    <name type="scientific">Pseudomonas putida (strain ATCC 47054 / DSM 6125 / CFBP 8728 / NCIMB 11950 / KT2440)</name>
    <dbReference type="NCBI Taxonomy" id="160488"/>
    <lineage>
        <taxon>Bacteria</taxon>
        <taxon>Pseudomonadati</taxon>
        <taxon>Pseudomonadota</taxon>
        <taxon>Gammaproteobacteria</taxon>
        <taxon>Pseudomonadales</taxon>
        <taxon>Pseudomonadaceae</taxon>
        <taxon>Pseudomonas</taxon>
    </lineage>
</organism>
<dbReference type="Pfam" id="PF26107">
    <property type="entry name" value="BrxR_CTD"/>
    <property type="match status" value="1"/>
</dbReference>
<reference evidence="4 5" key="2">
    <citation type="journal article" date="2016" name="Environ. Microbiol.">
        <title>The revisited genome of Pseudomonas putida KT2440 enlightens its value as a robust metabolic chassis.</title>
        <authorList>
            <person name="Belda E."/>
            <person name="van Heck R.G."/>
            <person name="Lopez-Sanchez M.J."/>
            <person name="Cruveiller S."/>
            <person name="Barbe V."/>
            <person name="Fraser C."/>
            <person name="Klenk H.P."/>
            <person name="Petersen J."/>
            <person name="Morgat A."/>
            <person name="Nikel P.I."/>
            <person name="Vallenet D."/>
            <person name="Rouy Z."/>
            <person name="Sekowska A."/>
            <person name="Martins Dos Santos V.A."/>
            <person name="de Lorenzo V."/>
            <person name="Danchin A."/>
            <person name="Medigue C."/>
        </authorList>
    </citation>
    <scope>NUCLEOTIDE SEQUENCE [LARGE SCALE GENOMIC DNA]</scope>
    <source>
        <strain evidence="5">ATCC 47054 / DSM 6125 / CFBP 8728 / NCIMB 11950 / KT2440</strain>
    </source>
</reference>
<evidence type="ECO:0000259" key="2">
    <source>
        <dbReference type="Pfam" id="PF26107"/>
    </source>
</evidence>
<dbReference type="InterPro" id="IPR059019">
    <property type="entry name" value="WHD_CapW"/>
</dbReference>
<keyword evidence="5" id="KW-1185">Reference proteome</keyword>
<feature type="domain" description="DNA-binding transcriptional repressor CapW C-terminal dimerisation" evidence="2">
    <location>
        <begin position="196"/>
        <end position="265"/>
    </location>
</feature>
<dbReference type="RefSeq" id="WP_049586508.1">
    <property type="nucleotide sequence ID" value="NC_002947.4"/>
</dbReference>
<evidence type="ECO:0000313" key="5">
    <source>
        <dbReference type="Proteomes" id="UP000000556"/>
    </source>
</evidence>